<dbReference type="OrthoDB" id="9802264at2"/>
<proteinExistence type="predicted"/>
<organism evidence="5 6">
    <name type="scientific">Schaalia odontolytica</name>
    <dbReference type="NCBI Taxonomy" id="1660"/>
    <lineage>
        <taxon>Bacteria</taxon>
        <taxon>Bacillati</taxon>
        <taxon>Actinomycetota</taxon>
        <taxon>Actinomycetes</taxon>
        <taxon>Actinomycetales</taxon>
        <taxon>Actinomycetaceae</taxon>
        <taxon>Schaalia</taxon>
    </lineage>
</organism>
<dbReference type="PROSITE" id="PS50893">
    <property type="entry name" value="ABC_TRANSPORTER_2"/>
    <property type="match status" value="1"/>
</dbReference>
<name>A0A0V8RRT0_9ACTO</name>
<accession>A0A0V8RRT0</accession>
<dbReference type="InterPro" id="IPR015854">
    <property type="entry name" value="ABC_transpr_LolD-like"/>
</dbReference>
<dbReference type="InterPro" id="IPR017911">
    <property type="entry name" value="MacB-like_ATP-bd"/>
</dbReference>
<dbReference type="GO" id="GO:0016887">
    <property type="term" value="F:ATP hydrolysis activity"/>
    <property type="evidence" value="ECO:0007669"/>
    <property type="project" value="InterPro"/>
</dbReference>
<dbReference type="AlphaFoldDB" id="A0A0V8RRT0"/>
<keyword evidence="3" id="KW-0067">ATP-binding</keyword>
<dbReference type="CDD" id="cd03255">
    <property type="entry name" value="ABC_MJ0796_LolCDE_FtsE"/>
    <property type="match status" value="1"/>
</dbReference>
<dbReference type="SUPFAM" id="SSF52540">
    <property type="entry name" value="P-loop containing nucleoside triphosphate hydrolases"/>
    <property type="match status" value="1"/>
</dbReference>
<dbReference type="EMBL" id="LLVT01000003">
    <property type="protein sequence ID" value="KSW10648.1"/>
    <property type="molecule type" value="Genomic_DNA"/>
</dbReference>
<evidence type="ECO:0000259" key="4">
    <source>
        <dbReference type="PROSITE" id="PS50893"/>
    </source>
</evidence>
<gene>
    <name evidence="5" type="ORF">APY09_09140</name>
</gene>
<dbReference type="Pfam" id="PF00005">
    <property type="entry name" value="ABC_tran"/>
    <property type="match status" value="1"/>
</dbReference>
<keyword evidence="1" id="KW-0813">Transport</keyword>
<dbReference type="Proteomes" id="UP000054686">
    <property type="component" value="Unassembled WGS sequence"/>
</dbReference>
<evidence type="ECO:0000256" key="2">
    <source>
        <dbReference type="ARBA" id="ARBA00022741"/>
    </source>
</evidence>
<dbReference type="Gene3D" id="3.40.50.300">
    <property type="entry name" value="P-loop containing nucleotide triphosphate hydrolases"/>
    <property type="match status" value="1"/>
</dbReference>
<dbReference type="RefSeq" id="WP_060567499.1">
    <property type="nucleotide sequence ID" value="NZ_CP040006.1"/>
</dbReference>
<reference evidence="5 6" key="1">
    <citation type="submission" date="2015-10" db="EMBL/GenBank/DDBJ databases">
        <title>Draft Genome of Actinomyces odontolyticus subsp. actinosynbacter strain XH001.</title>
        <authorList>
            <person name="Mclean J.S."/>
            <person name="He X."/>
        </authorList>
    </citation>
    <scope>NUCLEOTIDE SEQUENCE [LARGE SCALE GENOMIC DNA]</scope>
    <source>
        <strain evidence="5 6">XH001</strain>
    </source>
</reference>
<evidence type="ECO:0000256" key="3">
    <source>
        <dbReference type="ARBA" id="ARBA00022840"/>
    </source>
</evidence>
<dbReference type="PROSITE" id="PS00211">
    <property type="entry name" value="ABC_TRANSPORTER_1"/>
    <property type="match status" value="1"/>
</dbReference>
<keyword evidence="2" id="KW-0547">Nucleotide-binding</keyword>
<dbReference type="InterPro" id="IPR003593">
    <property type="entry name" value="AAA+_ATPase"/>
</dbReference>
<evidence type="ECO:0000313" key="5">
    <source>
        <dbReference type="EMBL" id="KSW10648.1"/>
    </source>
</evidence>
<dbReference type="PANTHER" id="PTHR24220">
    <property type="entry name" value="IMPORT ATP-BINDING PROTEIN"/>
    <property type="match status" value="1"/>
</dbReference>
<dbReference type="GO" id="GO:0005886">
    <property type="term" value="C:plasma membrane"/>
    <property type="evidence" value="ECO:0007669"/>
    <property type="project" value="TreeGrafter"/>
</dbReference>
<dbReference type="InterPro" id="IPR003439">
    <property type="entry name" value="ABC_transporter-like_ATP-bd"/>
</dbReference>
<dbReference type="PANTHER" id="PTHR24220:SF662">
    <property type="entry name" value="ABC TRANSPORTER ATP-BINDING PROTEIN"/>
    <property type="match status" value="1"/>
</dbReference>
<dbReference type="GO" id="GO:0005524">
    <property type="term" value="F:ATP binding"/>
    <property type="evidence" value="ECO:0007669"/>
    <property type="project" value="UniProtKB-KW"/>
</dbReference>
<comment type="caution">
    <text evidence="5">The sequence shown here is derived from an EMBL/GenBank/DDBJ whole genome shotgun (WGS) entry which is preliminary data.</text>
</comment>
<dbReference type="InterPro" id="IPR027417">
    <property type="entry name" value="P-loop_NTPase"/>
</dbReference>
<evidence type="ECO:0000313" key="6">
    <source>
        <dbReference type="Proteomes" id="UP000054686"/>
    </source>
</evidence>
<dbReference type="GO" id="GO:0022857">
    <property type="term" value="F:transmembrane transporter activity"/>
    <property type="evidence" value="ECO:0007669"/>
    <property type="project" value="TreeGrafter"/>
</dbReference>
<sequence length="225" mass="23923">MIIEATGLTKEFARARGGKRLFTAVHPLDIGLEEQQLTLVSGHSGSGKSTLANMLAGILTPTAGHVRLDGTDLYSLRDEELSRLRNERIGLVPQGHTALRALTVLDNVLLPSILYTKDEAPADRARELLAAVGLGDLTDAAPTELSGGELRRMAIARALLMDPAVVVADEPTAGLDSANATAVLTLLRDAADRGTAVLVVSHEAEAQRFADRSYVMEDGHLRASE</sequence>
<evidence type="ECO:0000256" key="1">
    <source>
        <dbReference type="ARBA" id="ARBA00022448"/>
    </source>
</evidence>
<dbReference type="SMART" id="SM00382">
    <property type="entry name" value="AAA"/>
    <property type="match status" value="1"/>
</dbReference>
<feature type="domain" description="ABC transporter" evidence="4">
    <location>
        <begin position="3"/>
        <end position="225"/>
    </location>
</feature>
<dbReference type="InterPro" id="IPR017871">
    <property type="entry name" value="ABC_transporter-like_CS"/>
</dbReference>
<protein>
    <submittedName>
        <fullName evidence="5">ABC transporter</fullName>
    </submittedName>
</protein>